<evidence type="ECO:0000256" key="1">
    <source>
        <dbReference type="SAM" id="MobiDB-lite"/>
    </source>
</evidence>
<dbReference type="Proteomes" id="UP000316759">
    <property type="component" value="Unassembled WGS sequence"/>
</dbReference>
<name>A0A504YMI5_FASGI</name>
<organism evidence="2 3">
    <name type="scientific">Fasciola gigantica</name>
    <name type="common">Giant liver fluke</name>
    <dbReference type="NCBI Taxonomy" id="46835"/>
    <lineage>
        <taxon>Eukaryota</taxon>
        <taxon>Metazoa</taxon>
        <taxon>Spiralia</taxon>
        <taxon>Lophotrochozoa</taxon>
        <taxon>Platyhelminthes</taxon>
        <taxon>Trematoda</taxon>
        <taxon>Digenea</taxon>
        <taxon>Plagiorchiida</taxon>
        <taxon>Echinostomata</taxon>
        <taxon>Echinostomatoidea</taxon>
        <taxon>Fasciolidae</taxon>
        <taxon>Fasciola</taxon>
    </lineage>
</organism>
<dbReference type="AlphaFoldDB" id="A0A504YMI5"/>
<gene>
    <name evidence="2" type="ORF">FGIG_11996</name>
</gene>
<dbReference type="EMBL" id="SUNJ01006771">
    <property type="protein sequence ID" value="TPP62494.1"/>
    <property type="molecule type" value="Genomic_DNA"/>
</dbReference>
<feature type="region of interest" description="Disordered" evidence="1">
    <location>
        <begin position="1"/>
        <end position="40"/>
    </location>
</feature>
<sequence>MHTCSMPAWTEGQPPASRKAGCPPGSNPTTPTKRSRSPAKMSRALFPSTTMNNEACLQKPSIIGKRKSEPTRKAAAVKINRCRRVTNVPSKCKQYQITDFFVT</sequence>
<evidence type="ECO:0000313" key="3">
    <source>
        <dbReference type="Proteomes" id="UP000316759"/>
    </source>
</evidence>
<evidence type="ECO:0000313" key="2">
    <source>
        <dbReference type="EMBL" id="TPP62494.1"/>
    </source>
</evidence>
<comment type="caution">
    <text evidence="2">The sequence shown here is derived from an EMBL/GenBank/DDBJ whole genome shotgun (WGS) entry which is preliminary data.</text>
</comment>
<protein>
    <submittedName>
        <fullName evidence="2">Uncharacterized protein</fullName>
    </submittedName>
</protein>
<proteinExistence type="predicted"/>
<keyword evidence="3" id="KW-1185">Reference proteome</keyword>
<reference evidence="2 3" key="1">
    <citation type="submission" date="2019-04" db="EMBL/GenBank/DDBJ databases">
        <title>Annotation for the trematode Fasciola gigantica.</title>
        <authorList>
            <person name="Choi Y.-J."/>
        </authorList>
    </citation>
    <scope>NUCLEOTIDE SEQUENCE [LARGE SCALE GENOMIC DNA]</scope>
    <source>
        <strain evidence="2">Uganda_cow_1</strain>
    </source>
</reference>
<accession>A0A504YMI5</accession>